<protein>
    <recommendedName>
        <fullName evidence="2">Endonuclease/exonuclease/phosphatase domain-containing protein</fullName>
    </recommendedName>
</protein>
<comment type="caution">
    <text evidence="3">The sequence shown here is derived from an EMBL/GenBank/DDBJ whole genome shotgun (WGS) entry which is preliminary data.</text>
</comment>
<dbReference type="Pfam" id="PF14529">
    <property type="entry name" value="Exo_endo_phos_2"/>
    <property type="match status" value="1"/>
</dbReference>
<dbReference type="AlphaFoldDB" id="A0AAE1LV23"/>
<dbReference type="InterPro" id="IPR036691">
    <property type="entry name" value="Endo/exonu/phosph_ase_sf"/>
</dbReference>
<dbReference type="Proteomes" id="UP001219518">
    <property type="component" value="Unassembled WGS sequence"/>
</dbReference>
<feature type="domain" description="Endonuclease/exonuclease/phosphatase" evidence="2">
    <location>
        <begin position="11"/>
        <end position="113"/>
    </location>
</feature>
<evidence type="ECO:0000313" key="3">
    <source>
        <dbReference type="EMBL" id="KAK3932765.1"/>
    </source>
</evidence>
<dbReference type="EMBL" id="JAHWGI010001439">
    <property type="protein sequence ID" value="KAK3932765.1"/>
    <property type="molecule type" value="Genomic_DNA"/>
</dbReference>
<reference evidence="3" key="1">
    <citation type="submission" date="2021-07" db="EMBL/GenBank/DDBJ databases">
        <authorList>
            <person name="Catto M.A."/>
            <person name="Jacobson A."/>
            <person name="Kennedy G."/>
            <person name="Labadie P."/>
            <person name="Hunt B.G."/>
            <person name="Srinivasan R."/>
        </authorList>
    </citation>
    <scope>NUCLEOTIDE SEQUENCE</scope>
    <source>
        <strain evidence="3">PL_HMW_Pooled</strain>
        <tissue evidence="3">Head</tissue>
    </source>
</reference>
<reference evidence="3" key="2">
    <citation type="journal article" date="2023" name="BMC Genomics">
        <title>Pest status, molecular evolution, and epigenetic factors derived from the genome assembly of Frankliniella fusca, a thysanopteran phytovirus vector.</title>
        <authorList>
            <person name="Catto M.A."/>
            <person name="Labadie P.E."/>
            <person name="Jacobson A.L."/>
            <person name="Kennedy G.G."/>
            <person name="Srinivasan R."/>
            <person name="Hunt B.G."/>
        </authorList>
    </citation>
    <scope>NUCLEOTIDE SEQUENCE</scope>
    <source>
        <strain evidence="3">PL_HMW_Pooled</strain>
    </source>
</reference>
<proteinExistence type="predicted"/>
<organism evidence="3 4">
    <name type="scientific">Frankliniella fusca</name>
    <dbReference type="NCBI Taxonomy" id="407009"/>
    <lineage>
        <taxon>Eukaryota</taxon>
        <taxon>Metazoa</taxon>
        <taxon>Ecdysozoa</taxon>
        <taxon>Arthropoda</taxon>
        <taxon>Hexapoda</taxon>
        <taxon>Insecta</taxon>
        <taxon>Pterygota</taxon>
        <taxon>Neoptera</taxon>
        <taxon>Paraneoptera</taxon>
        <taxon>Thysanoptera</taxon>
        <taxon>Terebrantia</taxon>
        <taxon>Thripoidea</taxon>
        <taxon>Thripidae</taxon>
        <taxon>Frankliniella</taxon>
    </lineage>
</organism>
<dbReference type="Gene3D" id="3.60.10.10">
    <property type="entry name" value="Endonuclease/exonuclease/phosphatase"/>
    <property type="match status" value="1"/>
</dbReference>
<name>A0AAE1LV23_9NEOP</name>
<evidence type="ECO:0000256" key="1">
    <source>
        <dbReference type="SAM" id="Coils"/>
    </source>
</evidence>
<evidence type="ECO:0000259" key="2">
    <source>
        <dbReference type="Pfam" id="PF14529"/>
    </source>
</evidence>
<dbReference type="PANTHER" id="PTHR47510:SF3">
    <property type="entry name" value="ENDO_EXONUCLEASE_PHOSPHATASE DOMAIN-CONTAINING PROTEIN"/>
    <property type="match status" value="1"/>
</dbReference>
<keyword evidence="4" id="KW-1185">Reference proteome</keyword>
<dbReference type="SUPFAM" id="SSF56219">
    <property type="entry name" value="DNase I-like"/>
    <property type="match status" value="1"/>
</dbReference>
<gene>
    <name evidence="3" type="ORF">KUF71_002736</name>
</gene>
<keyword evidence="1" id="KW-0175">Coiled coil</keyword>
<sequence>MKLKLKNVIFNVIVVYNPKKELIYNCISELEGILEKLGNTNTIIVGDFNVNIAEQEKETDEYECFLANKGYTIRNTLITRPASNALLDHISTNIAVGHLSIFTVENALSDHNILIWALSKEDETEEMKMTEIKSINFREVQDSIEENMEGIMNQDNANSISRELHVCIRESLEKSTNTRERKSKWKKLNPWSTKELAILSLEKQSLYKKKIRYPSNQTIEAEYRRVNNKINDLRRKLKREYCEKELRNSIEKNKSIWEVIKGMAGVGTSYGSDITEIRKDDVVYRKKEDIANIMNDFYINVGPNLSAAMEDPNEQTYTHIQAKKSMQLEPATEENIAMQINRLSNKNSSPNGISNTFMKRMKTALTPIVTRLINKSFEEGVFPDESKETQVIPIFKQGDHMDPGNYRPISILSGISRVQEGIMKIRLERHLADVKFHNNAQYGFRTDKDIQDWFVKNKLSLNIKKTNYIVFKRPLWNIPETTIKIENQEVSRVASVKYLGIIIDEHLTWNEHIKKIVPQLKAAAGLIYRLRKVLDVSKLKLLYYAYFHSHMCYLSSFWGISNSKHFKKISTLQNGVLKSILGVERRFSTKL</sequence>
<evidence type="ECO:0000313" key="4">
    <source>
        <dbReference type="Proteomes" id="UP001219518"/>
    </source>
</evidence>
<dbReference type="GO" id="GO:0003824">
    <property type="term" value="F:catalytic activity"/>
    <property type="evidence" value="ECO:0007669"/>
    <property type="project" value="InterPro"/>
</dbReference>
<feature type="non-terminal residue" evidence="3">
    <location>
        <position position="591"/>
    </location>
</feature>
<dbReference type="InterPro" id="IPR005135">
    <property type="entry name" value="Endo/exonuclease/phosphatase"/>
</dbReference>
<accession>A0AAE1LV23</accession>
<feature type="coiled-coil region" evidence="1">
    <location>
        <begin position="216"/>
        <end position="243"/>
    </location>
</feature>
<dbReference type="PANTHER" id="PTHR47510">
    <property type="entry name" value="REVERSE TRANSCRIPTASE DOMAIN-CONTAINING PROTEIN"/>
    <property type="match status" value="1"/>
</dbReference>